<name>A0A1J5S4G0_9ZZZZ</name>
<dbReference type="GO" id="GO:0000179">
    <property type="term" value="F:rRNA (adenine-N6,N6-)-dimethyltransferase activity"/>
    <property type="evidence" value="ECO:0007669"/>
    <property type="project" value="InterPro"/>
</dbReference>
<dbReference type="PANTHER" id="PTHR11579">
    <property type="entry name" value="PROTEIN-L-ISOASPARTATE O-METHYLTRANSFERASE"/>
    <property type="match status" value="1"/>
</dbReference>
<protein>
    <submittedName>
        <fullName evidence="6">Protein-L-isoaspartate O-methyltransferase</fullName>
        <ecNumber evidence="6">2.1.1.77</ecNumber>
    </submittedName>
</protein>
<evidence type="ECO:0000256" key="4">
    <source>
        <dbReference type="ARBA" id="ARBA00022691"/>
    </source>
</evidence>
<dbReference type="Gene3D" id="3.40.50.150">
    <property type="entry name" value="Vaccinia Virus protein VP39"/>
    <property type="match status" value="1"/>
</dbReference>
<dbReference type="GO" id="GO:0005737">
    <property type="term" value="C:cytoplasm"/>
    <property type="evidence" value="ECO:0007669"/>
    <property type="project" value="TreeGrafter"/>
</dbReference>
<feature type="domain" description="Ribosomal RNA adenine methylase transferase N-terminal" evidence="5">
    <location>
        <begin position="63"/>
        <end position="194"/>
    </location>
</feature>
<keyword evidence="3 6" id="KW-0808">Transferase</keyword>
<evidence type="ECO:0000256" key="1">
    <source>
        <dbReference type="ARBA" id="ARBA00005369"/>
    </source>
</evidence>
<dbReference type="SUPFAM" id="SSF53335">
    <property type="entry name" value="S-adenosyl-L-methionine-dependent methyltransferases"/>
    <property type="match status" value="1"/>
</dbReference>
<proteinExistence type="inferred from homology"/>
<comment type="similarity">
    <text evidence="1">Belongs to the methyltransferase superfamily. L-isoaspartyl/D-aspartyl protein methyltransferase family.</text>
</comment>
<accession>A0A1J5S4G0</accession>
<dbReference type="CDD" id="cd02440">
    <property type="entry name" value="AdoMet_MTases"/>
    <property type="match status" value="1"/>
</dbReference>
<dbReference type="InterPro" id="IPR029063">
    <property type="entry name" value="SAM-dependent_MTases_sf"/>
</dbReference>
<dbReference type="InterPro" id="IPR020598">
    <property type="entry name" value="rRNA_Ade_methylase_Trfase_N"/>
</dbReference>
<dbReference type="AlphaFoldDB" id="A0A1J5S4G0"/>
<dbReference type="Pfam" id="PF01135">
    <property type="entry name" value="PCMT"/>
    <property type="match status" value="1"/>
</dbReference>
<dbReference type="GO" id="GO:0004719">
    <property type="term" value="F:protein-L-isoaspartate (D-aspartate) O-methyltransferase activity"/>
    <property type="evidence" value="ECO:0007669"/>
    <property type="project" value="UniProtKB-EC"/>
</dbReference>
<comment type="caution">
    <text evidence="6">The sequence shown here is derived from an EMBL/GenBank/DDBJ whole genome shotgun (WGS) entry which is preliminary data.</text>
</comment>
<reference evidence="6" key="1">
    <citation type="submission" date="2016-10" db="EMBL/GenBank/DDBJ databases">
        <title>Sequence of Gallionella enrichment culture.</title>
        <authorList>
            <person name="Poehlein A."/>
            <person name="Muehling M."/>
            <person name="Daniel R."/>
        </authorList>
    </citation>
    <scope>NUCLEOTIDE SEQUENCE</scope>
</reference>
<keyword evidence="4" id="KW-0949">S-adenosyl-L-methionine</keyword>
<sequence length="215" mass="23458">MREARFNMIEQQIRTWDVLDPVVLELFNTVPRENFVAESQVGLAFADVELPIGHGQTMLSPKIEGRILQALDIKKTDKVLLVGTGSGYLAALLATLAAHVHAVEIIPELSEVAKVHLQKQNIHNVTLYVADAANGFMPAAPYDVIVFAGSLALRPVAAEKMLNVGGRLFAVIGEMPIMEATLTLRVSEDAFRHTAIFETCLPALVNAPQASKFEF</sequence>
<dbReference type="SMART" id="SM00650">
    <property type="entry name" value="rADc"/>
    <property type="match status" value="1"/>
</dbReference>
<organism evidence="6">
    <name type="scientific">mine drainage metagenome</name>
    <dbReference type="NCBI Taxonomy" id="410659"/>
    <lineage>
        <taxon>unclassified sequences</taxon>
        <taxon>metagenomes</taxon>
        <taxon>ecological metagenomes</taxon>
    </lineage>
</organism>
<evidence type="ECO:0000256" key="3">
    <source>
        <dbReference type="ARBA" id="ARBA00022679"/>
    </source>
</evidence>
<keyword evidence="2 6" id="KW-0489">Methyltransferase</keyword>
<gene>
    <name evidence="6" type="primary">pcm_10</name>
    <name evidence="6" type="ORF">GALL_188690</name>
</gene>
<evidence type="ECO:0000313" key="6">
    <source>
        <dbReference type="EMBL" id="OIQ99132.1"/>
    </source>
</evidence>
<dbReference type="EC" id="2.1.1.77" evidence="6"/>
<evidence type="ECO:0000259" key="5">
    <source>
        <dbReference type="SMART" id="SM00650"/>
    </source>
</evidence>
<dbReference type="EMBL" id="MLJW01000110">
    <property type="protein sequence ID" value="OIQ99132.1"/>
    <property type="molecule type" value="Genomic_DNA"/>
</dbReference>
<evidence type="ECO:0000256" key="2">
    <source>
        <dbReference type="ARBA" id="ARBA00022603"/>
    </source>
</evidence>
<dbReference type="InterPro" id="IPR000682">
    <property type="entry name" value="PCMT"/>
</dbReference>
<dbReference type="PANTHER" id="PTHR11579:SF18">
    <property type="entry name" value="PROTEIN-L-ISOASPARTATE O-METHYLTRANSFERASE"/>
    <property type="match status" value="1"/>
</dbReference>